<dbReference type="Proteomes" id="UP001195483">
    <property type="component" value="Unassembled WGS sequence"/>
</dbReference>
<reference evidence="1" key="3">
    <citation type="submission" date="2023-05" db="EMBL/GenBank/DDBJ databases">
        <authorList>
            <person name="Smith C.H."/>
        </authorList>
    </citation>
    <scope>NUCLEOTIDE SEQUENCE</scope>
    <source>
        <strain evidence="1">CHS0354</strain>
        <tissue evidence="1">Mantle</tissue>
    </source>
</reference>
<evidence type="ECO:0000313" key="1">
    <source>
        <dbReference type="EMBL" id="KAK3605346.1"/>
    </source>
</evidence>
<proteinExistence type="predicted"/>
<comment type="caution">
    <text evidence="1">The sequence shown here is derived from an EMBL/GenBank/DDBJ whole genome shotgun (WGS) entry which is preliminary data.</text>
</comment>
<keyword evidence="2" id="KW-1185">Reference proteome</keyword>
<accession>A0AAE0T7T4</accession>
<name>A0AAE0T7T4_9BIVA</name>
<dbReference type="AlphaFoldDB" id="A0AAE0T7T4"/>
<protein>
    <submittedName>
        <fullName evidence="1">Uncharacterized protein</fullName>
    </submittedName>
</protein>
<reference evidence="1" key="2">
    <citation type="journal article" date="2021" name="Genome Biol. Evol.">
        <title>Developing a high-quality reference genome for a parasitic bivalve with doubly uniparental inheritance (Bivalvia: Unionida).</title>
        <authorList>
            <person name="Smith C.H."/>
        </authorList>
    </citation>
    <scope>NUCLEOTIDE SEQUENCE</scope>
    <source>
        <strain evidence="1">CHS0354</strain>
        <tissue evidence="1">Mantle</tissue>
    </source>
</reference>
<organism evidence="1 2">
    <name type="scientific">Potamilus streckersoni</name>
    <dbReference type="NCBI Taxonomy" id="2493646"/>
    <lineage>
        <taxon>Eukaryota</taxon>
        <taxon>Metazoa</taxon>
        <taxon>Spiralia</taxon>
        <taxon>Lophotrochozoa</taxon>
        <taxon>Mollusca</taxon>
        <taxon>Bivalvia</taxon>
        <taxon>Autobranchia</taxon>
        <taxon>Heteroconchia</taxon>
        <taxon>Palaeoheterodonta</taxon>
        <taxon>Unionida</taxon>
        <taxon>Unionoidea</taxon>
        <taxon>Unionidae</taxon>
        <taxon>Ambleminae</taxon>
        <taxon>Lampsilini</taxon>
        <taxon>Potamilus</taxon>
    </lineage>
</organism>
<sequence length="55" mass="6396">MDQRKEKMCFLLLTIGGAPMSRHHNRARPIKHFATYQLTTRNDQRSGLVSTRVVK</sequence>
<gene>
    <name evidence="1" type="ORF">CHS0354_033836</name>
</gene>
<evidence type="ECO:0000313" key="2">
    <source>
        <dbReference type="Proteomes" id="UP001195483"/>
    </source>
</evidence>
<reference evidence="1" key="1">
    <citation type="journal article" date="2021" name="Genome Biol. Evol.">
        <title>A High-Quality Reference Genome for a Parasitic Bivalve with Doubly Uniparental Inheritance (Bivalvia: Unionida).</title>
        <authorList>
            <person name="Smith C.H."/>
        </authorList>
    </citation>
    <scope>NUCLEOTIDE SEQUENCE</scope>
    <source>
        <strain evidence="1">CHS0354</strain>
    </source>
</reference>
<dbReference type="EMBL" id="JAEAOA010001975">
    <property type="protein sequence ID" value="KAK3605346.1"/>
    <property type="molecule type" value="Genomic_DNA"/>
</dbReference>
<feature type="non-terminal residue" evidence="1">
    <location>
        <position position="1"/>
    </location>
</feature>